<gene>
    <name evidence="1" type="ORF">LMG21510_00730</name>
</gene>
<organism evidence="1 2">
    <name type="scientific">Cupriavidus respiraculi</name>
    <dbReference type="NCBI Taxonomy" id="195930"/>
    <lineage>
        <taxon>Bacteria</taxon>
        <taxon>Pseudomonadati</taxon>
        <taxon>Pseudomonadota</taxon>
        <taxon>Betaproteobacteria</taxon>
        <taxon>Burkholderiales</taxon>
        <taxon>Burkholderiaceae</taxon>
        <taxon>Cupriavidus</taxon>
    </lineage>
</organism>
<dbReference type="Proteomes" id="UP000721236">
    <property type="component" value="Unassembled WGS sequence"/>
</dbReference>
<name>A0ABM8WJ28_9BURK</name>
<evidence type="ECO:0008006" key="3">
    <source>
        <dbReference type="Google" id="ProtNLM"/>
    </source>
</evidence>
<evidence type="ECO:0000313" key="1">
    <source>
        <dbReference type="EMBL" id="CAG9167362.1"/>
    </source>
</evidence>
<comment type="caution">
    <text evidence="1">The sequence shown here is derived from an EMBL/GenBank/DDBJ whole genome shotgun (WGS) entry which is preliminary data.</text>
</comment>
<evidence type="ECO:0000313" key="2">
    <source>
        <dbReference type="Proteomes" id="UP000721236"/>
    </source>
</evidence>
<protein>
    <recommendedName>
        <fullName evidence="3">Antibiotic biosynthesis monooxygenase</fullName>
    </recommendedName>
</protein>
<proteinExistence type="predicted"/>
<accession>A0ABM8WJ28</accession>
<reference evidence="1 2" key="1">
    <citation type="submission" date="2021-08" db="EMBL/GenBank/DDBJ databases">
        <authorList>
            <person name="Peeters C."/>
        </authorList>
    </citation>
    <scope>NUCLEOTIDE SEQUENCE [LARGE SCALE GENOMIC DNA]</scope>
    <source>
        <strain evidence="1 2">LMG 21510</strain>
    </source>
</reference>
<keyword evidence="2" id="KW-1185">Reference proteome</keyword>
<sequence length="38" mass="4092">MICEVALLPVHKPHLETFTGAFARVAPLLARAKGYGGR</sequence>
<dbReference type="EMBL" id="CAJZAH010000001">
    <property type="protein sequence ID" value="CAG9167362.1"/>
    <property type="molecule type" value="Genomic_DNA"/>
</dbReference>